<dbReference type="RefSeq" id="WP_110857310.1">
    <property type="nucleotide sequence ID" value="NZ_QJSQ01000034.1"/>
</dbReference>
<protein>
    <recommendedName>
        <fullName evidence="5">Alpha/beta hydrolase family protein</fullName>
    </recommendedName>
</protein>
<dbReference type="EMBL" id="QJSQ01000034">
    <property type="protein sequence ID" value="PYE15334.1"/>
    <property type="molecule type" value="Genomic_DNA"/>
</dbReference>
<proteinExistence type="predicted"/>
<dbReference type="OrthoDB" id="9799989at2"/>
<dbReference type="Gene3D" id="3.40.50.1820">
    <property type="entry name" value="alpha/beta hydrolase"/>
    <property type="match status" value="1"/>
</dbReference>
<dbReference type="GO" id="GO:0004301">
    <property type="term" value="F:epoxide hydrolase activity"/>
    <property type="evidence" value="ECO:0007669"/>
    <property type="project" value="TreeGrafter"/>
</dbReference>
<dbReference type="Proteomes" id="UP000247772">
    <property type="component" value="Unassembled WGS sequence"/>
</dbReference>
<evidence type="ECO:0000313" key="4">
    <source>
        <dbReference type="Proteomes" id="UP000247772"/>
    </source>
</evidence>
<organism evidence="3 4">
    <name type="scientific">Paraburkholderia silvatlantica</name>
    <dbReference type="NCBI Taxonomy" id="321895"/>
    <lineage>
        <taxon>Bacteria</taxon>
        <taxon>Pseudomonadati</taxon>
        <taxon>Pseudomonadota</taxon>
        <taxon>Betaproteobacteria</taxon>
        <taxon>Burkholderiales</taxon>
        <taxon>Burkholderiaceae</taxon>
        <taxon>Paraburkholderia</taxon>
    </lineage>
</organism>
<gene>
    <name evidence="3" type="ORF">C7410_13480</name>
</gene>
<evidence type="ECO:0000256" key="1">
    <source>
        <dbReference type="ARBA" id="ARBA00022801"/>
    </source>
</evidence>
<reference evidence="3 4" key="1">
    <citation type="submission" date="2018-06" db="EMBL/GenBank/DDBJ databases">
        <title>Genomic Encyclopedia of Type Strains, Phase IV (KMG-V): Genome sequencing to study the core and pangenomes of soil and plant-associated prokaryotes.</title>
        <authorList>
            <person name="Whitman W."/>
        </authorList>
    </citation>
    <scope>NUCLEOTIDE SEQUENCE [LARGE SCALE GENOMIC DNA]</scope>
    <source>
        <strain evidence="3 4">SRCL-318</strain>
    </source>
</reference>
<evidence type="ECO:0000256" key="2">
    <source>
        <dbReference type="SAM" id="MobiDB-lite"/>
    </source>
</evidence>
<name>A0A2V4T554_9BURK</name>
<evidence type="ECO:0008006" key="5">
    <source>
        <dbReference type="Google" id="ProtNLM"/>
    </source>
</evidence>
<dbReference type="InterPro" id="IPR029058">
    <property type="entry name" value="AB_hydrolase_fold"/>
</dbReference>
<dbReference type="InterPro" id="IPR051340">
    <property type="entry name" value="Haloalkane_dehalogenase"/>
</dbReference>
<dbReference type="AlphaFoldDB" id="A0A2V4T554"/>
<dbReference type="PANTHER" id="PTHR42977:SF3">
    <property type="entry name" value="AB HYDROLASE-1 DOMAIN-CONTAINING PROTEIN"/>
    <property type="match status" value="1"/>
</dbReference>
<feature type="region of interest" description="Disordered" evidence="2">
    <location>
        <begin position="1"/>
        <end position="28"/>
    </location>
</feature>
<dbReference type="SUPFAM" id="SSF53474">
    <property type="entry name" value="alpha/beta-Hydrolases"/>
    <property type="match status" value="1"/>
</dbReference>
<keyword evidence="1" id="KW-0378">Hydrolase</keyword>
<dbReference type="PANTHER" id="PTHR42977">
    <property type="entry name" value="HYDROLASE-RELATED"/>
    <property type="match status" value="1"/>
</dbReference>
<sequence length="89" mass="9338">MAVTRAASAKTQPANPGGKSSHAGNPVFPTRYHTVDIEGASIFYREAGAPGAPVVLLLPGWPSSSAMFRDLIRELSAATCTSQVFTIHP</sequence>
<comment type="caution">
    <text evidence="3">The sequence shown here is derived from an EMBL/GenBank/DDBJ whole genome shotgun (WGS) entry which is preliminary data.</text>
</comment>
<evidence type="ECO:0000313" key="3">
    <source>
        <dbReference type="EMBL" id="PYE15334.1"/>
    </source>
</evidence>
<accession>A0A2V4T554</accession>